<keyword evidence="3" id="KW-1185">Reference proteome</keyword>
<accession>A0AAW1Y9U5</accession>
<gene>
    <name evidence="2" type="ORF">M0R45_011421</name>
</gene>
<evidence type="ECO:0000313" key="2">
    <source>
        <dbReference type="EMBL" id="KAK9945931.1"/>
    </source>
</evidence>
<feature type="region of interest" description="Disordered" evidence="1">
    <location>
        <begin position="48"/>
        <end position="69"/>
    </location>
</feature>
<comment type="caution">
    <text evidence="2">The sequence shown here is derived from an EMBL/GenBank/DDBJ whole genome shotgun (WGS) entry which is preliminary data.</text>
</comment>
<protein>
    <submittedName>
        <fullName evidence="2">Uncharacterized protein</fullName>
    </submittedName>
</protein>
<sequence length="69" mass="7435">MAADKAMKKNCPKIASVIPAKRRSVKRMIFDDVVKSVASLLVLCCCSPSPSNTNAKKTDSVLFPDPSHS</sequence>
<name>A0AAW1Y9U5_RUBAR</name>
<organism evidence="2 3">
    <name type="scientific">Rubus argutus</name>
    <name type="common">Southern blackberry</name>
    <dbReference type="NCBI Taxonomy" id="59490"/>
    <lineage>
        <taxon>Eukaryota</taxon>
        <taxon>Viridiplantae</taxon>
        <taxon>Streptophyta</taxon>
        <taxon>Embryophyta</taxon>
        <taxon>Tracheophyta</taxon>
        <taxon>Spermatophyta</taxon>
        <taxon>Magnoliopsida</taxon>
        <taxon>eudicotyledons</taxon>
        <taxon>Gunneridae</taxon>
        <taxon>Pentapetalae</taxon>
        <taxon>rosids</taxon>
        <taxon>fabids</taxon>
        <taxon>Rosales</taxon>
        <taxon>Rosaceae</taxon>
        <taxon>Rosoideae</taxon>
        <taxon>Rosoideae incertae sedis</taxon>
        <taxon>Rubus</taxon>
    </lineage>
</organism>
<dbReference type="EMBL" id="JBEDUW010000002">
    <property type="protein sequence ID" value="KAK9945931.1"/>
    <property type="molecule type" value="Genomic_DNA"/>
</dbReference>
<dbReference type="Proteomes" id="UP001457282">
    <property type="component" value="Unassembled WGS sequence"/>
</dbReference>
<evidence type="ECO:0000256" key="1">
    <source>
        <dbReference type="SAM" id="MobiDB-lite"/>
    </source>
</evidence>
<dbReference type="AlphaFoldDB" id="A0AAW1Y9U5"/>
<proteinExistence type="predicted"/>
<evidence type="ECO:0000313" key="3">
    <source>
        <dbReference type="Proteomes" id="UP001457282"/>
    </source>
</evidence>
<reference evidence="2 3" key="1">
    <citation type="journal article" date="2023" name="G3 (Bethesda)">
        <title>A chromosome-length genome assembly and annotation of blackberry (Rubus argutus, cv. 'Hillquist').</title>
        <authorList>
            <person name="Bruna T."/>
            <person name="Aryal R."/>
            <person name="Dudchenko O."/>
            <person name="Sargent D.J."/>
            <person name="Mead D."/>
            <person name="Buti M."/>
            <person name="Cavallini A."/>
            <person name="Hytonen T."/>
            <person name="Andres J."/>
            <person name="Pham M."/>
            <person name="Weisz D."/>
            <person name="Mascagni F."/>
            <person name="Usai G."/>
            <person name="Natali L."/>
            <person name="Bassil N."/>
            <person name="Fernandez G.E."/>
            <person name="Lomsadze A."/>
            <person name="Armour M."/>
            <person name="Olukolu B."/>
            <person name="Poorten T."/>
            <person name="Britton C."/>
            <person name="Davik J."/>
            <person name="Ashrafi H."/>
            <person name="Aiden E.L."/>
            <person name="Borodovsky M."/>
            <person name="Worthington M."/>
        </authorList>
    </citation>
    <scope>NUCLEOTIDE SEQUENCE [LARGE SCALE GENOMIC DNA]</scope>
    <source>
        <strain evidence="2">PI 553951</strain>
    </source>
</reference>